<protein>
    <submittedName>
        <fullName evidence="5">PAS domain S-box protein</fullName>
    </submittedName>
</protein>
<dbReference type="CDD" id="cd06170">
    <property type="entry name" value="LuxR_C_like"/>
    <property type="match status" value="1"/>
</dbReference>
<keyword evidence="1" id="KW-0805">Transcription regulation</keyword>
<evidence type="ECO:0000256" key="1">
    <source>
        <dbReference type="ARBA" id="ARBA00023015"/>
    </source>
</evidence>
<dbReference type="InterPro" id="IPR000014">
    <property type="entry name" value="PAS"/>
</dbReference>
<dbReference type="SMART" id="SM00421">
    <property type="entry name" value="HTH_LUXR"/>
    <property type="match status" value="1"/>
</dbReference>
<sequence length="186" mass="21182">MISMLSDEDEKLVFEYAPVALVLTERRSIKTCNIEFCELFGYEKEELLGELILKLYPSVADFNKIGEKSYSELMESASYVDERFMQTKGGKVFWARASGRTLTPQDPFKLAVWSFSEAEDFSGPSKILSAREREVSGYIANGMTCKEIAKELGISYRTVEAHRSKVMKKLGCRNMAEMISKIIRLQ</sequence>
<dbReference type="PANTHER" id="PTHR44688">
    <property type="entry name" value="DNA-BINDING TRANSCRIPTIONAL ACTIVATOR DEVR_DOSR"/>
    <property type="match status" value="1"/>
</dbReference>
<proteinExistence type="predicted"/>
<reference evidence="5 6" key="1">
    <citation type="journal article" date="2003" name="Extremophiles">
        <title>Halomonas glaciei sp. nov. isolated from fast ice of Adelie Land, Antarctica.</title>
        <authorList>
            <person name="Reddy G.S."/>
            <person name="Raghavan P.U."/>
            <person name="Sarita N.B."/>
            <person name="Prakash J.S."/>
            <person name="Nagesh N."/>
            <person name="Delille D."/>
            <person name="Shivaji S."/>
        </authorList>
    </citation>
    <scope>NUCLEOTIDE SEQUENCE [LARGE SCALE GENOMIC DNA]</scope>
    <source>
        <strain evidence="5 6">DD39</strain>
    </source>
</reference>
<dbReference type="CDD" id="cd00130">
    <property type="entry name" value="PAS"/>
    <property type="match status" value="1"/>
</dbReference>
<evidence type="ECO:0000256" key="2">
    <source>
        <dbReference type="ARBA" id="ARBA00023125"/>
    </source>
</evidence>
<evidence type="ECO:0000256" key="3">
    <source>
        <dbReference type="ARBA" id="ARBA00023163"/>
    </source>
</evidence>
<dbReference type="Pfam" id="PF00196">
    <property type="entry name" value="GerE"/>
    <property type="match status" value="1"/>
</dbReference>
<dbReference type="InterPro" id="IPR000792">
    <property type="entry name" value="Tscrpt_reg_LuxR_C"/>
</dbReference>
<dbReference type="EMBL" id="JACCDE010000002">
    <property type="protein sequence ID" value="NYS76601.1"/>
    <property type="molecule type" value="Genomic_DNA"/>
</dbReference>
<dbReference type="PANTHER" id="PTHR44688:SF16">
    <property type="entry name" value="DNA-BINDING TRANSCRIPTIONAL ACTIVATOR DEVR_DOSR"/>
    <property type="match status" value="1"/>
</dbReference>
<dbReference type="PROSITE" id="PS50043">
    <property type="entry name" value="HTH_LUXR_2"/>
    <property type="match status" value="1"/>
</dbReference>
<dbReference type="GO" id="GO:0003677">
    <property type="term" value="F:DNA binding"/>
    <property type="evidence" value="ECO:0007669"/>
    <property type="project" value="UniProtKB-KW"/>
</dbReference>
<dbReference type="RefSeq" id="WP_179915067.1">
    <property type="nucleotide sequence ID" value="NZ_JACCDE010000002.1"/>
</dbReference>
<dbReference type="SUPFAM" id="SSF55785">
    <property type="entry name" value="PYP-like sensor domain (PAS domain)"/>
    <property type="match status" value="1"/>
</dbReference>
<dbReference type="Gene3D" id="3.30.450.20">
    <property type="entry name" value="PAS domain"/>
    <property type="match status" value="1"/>
</dbReference>
<keyword evidence="6" id="KW-1185">Reference proteome</keyword>
<evidence type="ECO:0000259" key="4">
    <source>
        <dbReference type="PROSITE" id="PS50043"/>
    </source>
</evidence>
<dbReference type="Proteomes" id="UP000526892">
    <property type="component" value="Unassembled WGS sequence"/>
</dbReference>
<accession>A0A7Z0LQA3</accession>
<dbReference type="Gene3D" id="1.10.10.10">
    <property type="entry name" value="Winged helix-like DNA-binding domain superfamily/Winged helix DNA-binding domain"/>
    <property type="match status" value="1"/>
</dbReference>
<dbReference type="Pfam" id="PF13426">
    <property type="entry name" value="PAS_9"/>
    <property type="match status" value="1"/>
</dbReference>
<keyword evidence="3" id="KW-0804">Transcription</keyword>
<dbReference type="InterPro" id="IPR035965">
    <property type="entry name" value="PAS-like_dom_sf"/>
</dbReference>
<dbReference type="AlphaFoldDB" id="A0A7Z0LQA3"/>
<keyword evidence="2" id="KW-0238">DNA-binding</keyword>
<organism evidence="5 6">
    <name type="scientific">Vreelandella glaciei</name>
    <dbReference type="NCBI Taxonomy" id="186761"/>
    <lineage>
        <taxon>Bacteria</taxon>
        <taxon>Pseudomonadati</taxon>
        <taxon>Pseudomonadota</taxon>
        <taxon>Gammaproteobacteria</taxon>
        <taxon>Oceanospirillales</taxon>
        <taxon>Halomonadaceae</taxon>
        <taxon>Vreelandella</taxon>
    </lineage>
</organism>
<name>A0A7Z0LQA3_9GAMM</name>
<dbReference type="SUPFAM" id="SSF46894">
    <property type="entry name" value="C-terminal effector domain of the bipartite response regulators"/>
    <property type="match status" value="1"/>
</dbReference>
<dbReference type="GO" id="GO:0006355">
    <property type="term" value="P:regulation of DNA-templated transcription"/>
    <property type="evidence" value="ECO:0007669"/>
    <property type="project" value="InterPro"/>
</dbReference>
<dbReference type="PRINTS" id="PR00038">
    <property type="entry name" value="HTHLUXR"/>
</dbReference>
<dbReference type="InterPro" id="IPR036388">
    <property type="entry name" value="WH-like_DNA-bd_sf"/>
</dbReference>
<evidence type="ECO:0000313" key="5">
    <source>
        <dbReference type="EMBL" id="NYS76601.1"/>
    </source>
</evidence>
<gene>
    <name evidence="5" type="ORF">HZS80_02475</name>
</gene>
<dbReference type="NCBIfam" id="TIGR00229">
    <property type="entry name" value="sensory_box"/>
    <property type="match status" value="1"/>
</dbReference>
<dbReference type="InterPro" id="IPR016032">
    <property type="entry name" value="Sig_transdc_resp-reg_C-effctor"/>
</dbReference>
<evidence type="ECO:0000313" key="6">
    <source>
        <dbReference type="Proteomes" id="UP000526892"/>
    </source>
</evidence>
<feature type="domain" description="HTH luxR-type" evidence="4">
    <location>
        <begin position="121"/>
        <end position="186"/>
    </location>
</feature>
<comment type="caution">
    <text evidence="5">The sequence shown here is derived from an EMBL/GenBank/DDBJ whole genome shotgun (WGS) entry which is preliminary data.</text>
</comment>